<dbReference type="SUPFAM" id="SSF47384">
    <property type="entry name" value="Homodimeric domain of signal transducing histidine kinase"/>
    <property type="match status" value="1"/>
</dbReference>
<keyword evidence="6 13" id="KW-0812">Transmembrane</keyword>
<dbReference type="Proteomes" id="UP000034273">
    <property type="component" value="Unassembled WGS sequence"/>
</dbReference>
<dbReference type="GO" id="GO:0030295">
    <property type="term" value="F:protein kinase activator activity"/>
    <property type="evidence" value="ECO:0007669"/>
    <property type="project" value="TreeGrafter"/>
</dbReference>
<keyword evidence="12 13" id="KW-0472">Membrane</keyword>
<keyword evidence="8 16" id="KW-0418">Kinase</keyword>
<dbReference type="SMART" id="SM00387">
    <property type="entry name" value="HATPase_c"/>
    <property type="match status" value="1"/>
</dbReference>
<dbReference type="EMBL" id="LCQW01000005">
    <property type="protein sequence ID" value="KKW24629.1"/>
    <property type="molecule type" value="Genomic_DNA"/>
</dbReference>
<dbReference type="CDD" id="cd00082">
    <property type="entry name" value="HisKA"/>
    <property type="match status" value="1"/>
</dbReference>
<evidence type="ECO:0000256" key="11">
    <source>
        <dbReference type="ARBA" id="ARBA00023012"/>
    </source>
</evidence>
<evidence type="ECO:0000256" key="7">
    <source>
        <dbReference type="ARBA" id="ARBA00022741"/>
    </source>
</evidence>
<dbReference type="EC" id="2.7.13.3" evidence="3"/>
<comment type="subcellular location">
    <subcellularLocation>
        <location evidence="2">Membrane</location>
        <topology evidence="2">Multi-pass membrane protein</topology>
    </subcellularLocation>
</comment>
<name>A0A0G1ZY60_9BACT</name>
<evidence type="ECO:0000256" key="9">
    <source>
        <dbReference type="ARBA" id="ARBA00022840"/>
    </source>
</evidence>
<dbReference type="PROSITE" id="PS50109">
    <property type="entry name" value="HIS_KIN"/>
    <property type="match status" value="1"/>
</dbReference>
<feature type="domain" description="PAS" evidence="15">
    <location>
        <begin position="24"/>
        <end position="70"/>
    </location>
</feature>
<evidence type="ECO:0000256" key="8">
    <source>
        <dbReference type="ARBA" id="ARBA00022777"/>
    </source>
</evidence>
<dbReference type="Pfam" id="PF00512">
    <property type="entry name" value="HisKA"/>
    <property type="match status" value="1"/>
</dbReference>
<dbReference type="GO" id="GO:0016020">
    <property type="term" value="C:membrane"/>
    <property type="evidence" value="ECO:0007669"/>
    <property type="project" value="UniProtKB-SubCell"/>
</dbReference>
<evidence type="ECO:0000256" key="4">
    <source>
        <dbReference type="ARBA" id="ARBA00022553"/>
    </source>
</evidence>
<evidence type="ECO:0000256" key="5">
    <source>
        <dbReference type="ARBA" id="ARBA00022679"/>
    </source>
</evidence>
<protein>
    <recommendedName>
        <fullName evidence="3">histidine kinase</fullName>
        <ecNumber evidence="3">2.7.13.3</ecNumber>
    </recommendedName>
</protein>
<evidence type="ECO:0000256" key="10">
    <source>
        <dbReference type="ARBA" id="ARBA00022989"/>
    </source>
</evidence>
<keyword evidence="7" id="KW-0547">Nucleotide-binding</keyword>
<dbReference type="SMART" id="SM00091">
    <property type="entry name" value="PAS"/>
    <property type="match status" value="1"/>
</dbReference>
<dbReference type="Pfam" id="PF13426">
    <property type="entry name" value="PAS_9"/>
    <property type="match status" value="1"/>
</dbReference>
<feature type="domain" description="Histidine kinase" evidence="14">
    <location>
        <begin position="152"/>
        <end position="360"/>
    </location>
</feature>
<dbReference type="Gene3D" id="1.10.287.130">
    <property type="match status" value="1"/>
</dbReference>
<dbReference type="InterPro" id="IPR003594">
    <property type="entry name" value="HATPase_dom"/>
</dbReference>
<dbReference type="InterPro" id="IPR035965">
    <property type="entry name" value="PAS-like_dom_sf"/>
</dbReference>
<dbReference type="GO" id="GO:0000156">
    <property type="term" value="F:phosphorelay response regulator activity"/>
    <property type="evidence" value="ECO:0007669"/>
    <property type="project" value="TreeGrafter"/>
</dbReference>
<dbReference type="PANTHER" id="PTHR42878:SF7">
    <property type="entry name" value="SENSOR HISTIDINE KINASE GLRK"/>
    <property type="match status" value="1"/>
</dbReference>
<dbReference type="PRINTS" id="PR00344">
    <property type="entry name" value="BCTRLSENSOR"/>
</dbReference>
<dbReference type="NCBIfam" id="TIGR00229">
    <property type="entry name" value="sensory_box"/>
    <property type="match status" value="1"/>
</dbReference>
<dbReference type="GO" id="GO:0000155">
    <property type="term" value="F:phosphorelay sensor kinase activity"/>
    <property type="evidence" value="ECO:0007669"/>
    <property type="project" value="InterPro"/>
</dbReference>
<accession>A0A0G1ZY60</accession>
<dbReference type="SMART" id="SM00388">
    <property type="entry name" value="HisKA"/>
    <property type="match status" value="1"/>
</dbReference>
<proteinExistence type="predicted"/>
<evidence type="ECO:0000259" key="15">
    <source>
        <dbReference type="PROSITE" id="PS50112"/>
    </source>
</evidence>
<keyword evidence="10 13" id="KW-1133">Transmembrane helix</keyword>
<organism evidence="16 17">
    <name type="scientific">Candidatus Kaiserbacteria bacterium GW2011_GWA2_52_12</name>
    <dbReference type="NCBI Taxonomy" id="1618671"/>
    <lineage>
        <taxon>Bacteria</taxon>
        <taxon>Candidatus Kaiseribacteriota</taxon>
    </lineage>
</organism>
<dbReference type="InterPro" id="IPR036890">
    <property type="entry name" value="HATPase_C_sf"/>
</dbReference>
<dbReference type="SUPFAM" id="SSF55874">
    <property type="entry name" value="ATPase domain of HSP90 chaperone/DNA topoisomerase II/histidine kinase"/>
    <property type="match status" value="1"/>
</dbReference>
<dbReference type="Pfam" id="PF02518">
    <property type="entry name" value="HATPase_c"/>
    <property type="match status" value="1"/>
</dbReference>
<dbReference type="STRING" id="1618671.UY67_C0005G0001"/>
<reference evidence="16 17" key="1">
    <citation type="journal article" date="2015" name="Nature">
        <title>rRNA introns, odd ribosomes, and small enigmatic genomes across a large radiation of phyla.</title>
        <authorList>
            <person name="Brown C.T."/>
            <person name="Hug L.A."/>
            <person name="Thomas B.C."/>
            <person name="Sharon I."/>
            <person name="Castelle C.J."/>
            <person name="Singh A."/>
            <person name="Wilkins M.J."/>
            <person name="Williams K.H."/>
            <person name="Banfield J.F."/>
        </authorList>
    </citation>
    <scope>NUCLEOTIDE SEQUENCE [LARGE SCALE GENOMIC DNA]</scope>
</reference>
<dbReference type="InterPro" id="IPR050351">
    <property type="entry name" value="BphY/WalK/GraS-like"/>
</dbReference>
<keyword evidence="4" id="KW-0597">Phosphoprotein</keyword>
<dbReference type="InterPro" id="IPR036097">
    <property type="entry name" value="HisK_dim/P_sf"/>
</dbReference>
<dbReference type="PANTHER" id="PTHR42878">
    <property type="entry name" value="TWO-COMPONENT HISTIDINE KINASE"/>
    <property type="match status" value="1"/>
</dbReference>
<evidence type="ECO:0000313" key="16">
    <source>
        <dbReference type="EMBL" id="KKW24629.1"/>
    </source>
</evidence>
<gene>
    <name evidence="16" type="ORF">UY67_C0005G0001</name>
</gene>
<evidence type="ECO:0000256" key="6">
    <source>
        <dbReference type="ARBA" id="ARBA00022692"/>
    </source>
</evidence>
<evidence type="ECO:0000256" key="13">
    <source>
        <dbReference type="SAM" id="Phobius"/>
    </source>
</evidence>
<sequence>MAYVVKASPRRVSRVEKPDNTHVEDAVFRSLVGASPRPVLITNDRAQIIYVNTAWEHVTGYTLAEVIGKNPRILKSGKTSLKIYDEIRKKLISGQQFVSSELINRKKNGRLFNLYTMIFPVSVGTSMYYVQIFEDVTIQKHAEEYRSTFLKTAAHDMRTPLSSLAIMSEMLALHSPNCSKEATDLHEEVIRLQELATSLLDMREFENGKMILERVPIDLGALVKETVDTAQGSWQDHLIEIESPLDVFADADKVRVRRVLMNLLDNALRHASESSPIHISLKKDDSNALVSVKNHGSYIPRDQRKDIFKSFYKIGTKSKGYGLGLYIASEIIHAHGGKIWVESRERNPYTAFHFTLPLVSGN</sequence>
<evidence type="ECO:0000256" key="1">
    <source>
        <dbReference type="ARBA" id="ARBA00000085"/>
    </source>
</evidence>
<dbReference type="InterPro" id="IPR000014">
    <property type="entry name" value="PAS"/>
</dbReference>
<dbReference type="GO" id="GO:0007234">
    <property type="term" value="P:osmosensory signaling via phosphorelay pathway"/>
    <property type="evidence" value="ECO:0007669"/>
    <property type="project" value="TreeGrafter"/>
</dbReference>
<evidence type="ECO:0000256" key="3">
    <source>
        <dbReference type="ARBA" id="ARBA00012438"/>
    </source>
</evidence>
<dbReference type="InterPro" id="IPR003661">
    <property type="entry name" value="HisK_dim/P_dom"/>
</dbReference>
<keyword evidence="9" id="KW-0067">ATP-binding</keyword>
<dbReference type="SUPFAM" id="SSF55785">
    <property type="entry name" value="PYP-like sensor domain (PAS domain)"/>
    <property type="match status" value="1"/>
</dbReference>
<dbReference type="InterPro" id="IPR005467">
    <property type="entry name" value="His_kinase_dom"/>
</dbReference>
<evidence type="ECO:0000259" key="14">
    <source>
        <dbReference type="PROSITE" id="PS50109"/>
    </source>
</evidence>
<dbReference type="CDD" id="cd00075">
    <property type="entry name" value="HATPase"/>
    <property type="match status" value="1"/>
</dbReference>
<keyword evidence="5" id="KW-0808">Transferase</keyword>
<comment type="caution">
    <text evidence="16">The sequence shown here is derived from an EMBL/GenBank/DDBJ whole genome shotgun (WGS) entry which is preliminary data.</text>
</comment>
<dbReference type="Gene3D" id="3.30.565.10">
    <property type="entry name" value="Histidine kinase-like ATPase, C-terminal domain"/>
    <property type="match status" value="1"/>
</dbReference>
<feature type="transmembrane region" description="Helical" evidence="13">
    <location>
        <begin position="111"/>
        <end position="130"/>
    </location>
</feature>
<dbReference type="PROSITE" id="PS50112">
    <property type="entry name" value="PAS"/>
    <property type="match status" value="1"/>
</dbReference>
<dbReference type="InterPro" id="IPR004358">
    <property type="entry name" value="Sig_transdc_His_kin-like_C"/>
</dbReference>
<dbReference type="AlphaFoldDB" id="A0A0G1ZY60"/>
<evidence type="ECO:0000256" key="2">
    <source>
        <dbReference type="ARBA" id="ARBA00004141"/>
    </source>
</evidence>
<dbReference type="CDD" id="cd00130">
    <property type="entry name" value="PAS"/>
    <property type="match status" value="1"/>
</dbReference>
<dbReference type="GO" id="GO:0005524">
    <property type="term" value="F:ATP binding"/>
    <property type="evidence" value="ECO:0007669"/>
    <property type="project" value="UniProtKB-KW"/>
</dbReference>
<dbReference type="Gene3D" id="3.30.450.20">
    <property type="entry name" value="PAS domain"/>
    <property type="match status" value="1"/>
</dbReference>
<comment type="catalytic activity">
    <reaction evidence="1">
        <text>ATP + protein L-histidine = ADP + protein N-phospho-L-histidine.</text>
        <dbReference type="EC" id="2.7.13.3"/>
    </reaction>
</comment>
<evidence type="ECO:0000313" key="17">
    <source>
        <dbReference type="Proteomes" id="UP000034273"/>
    </source>
</evidence>
<evidence type="ECO:0000256" key="12">
    <source>
        <dbReference type="ARBA" id="ARBA00023136"/>
    </source>
</evidence>
<keyword evidence="11" id="KW-0902">Two-component regulatory system</keyword>